<keyword evidence="2" id="KW-1185">Reference proteome</keyword>
<dbReference type="RefSeq" id="WP_225963683.1">
    <property type="nucleotide sequence ID" value="NZ_JADBEK010000001.1"/>
</dbReference>
<dbReference type="EC" id="3.1.2.-" evidence="1"/>
<dbReference type="GO" id="GO:0016787">
    <property type="term" value="F:hydrolase activity"/>
    <property type="evidence" value="ECO:0007669"/>
    <property type="project" value="UniProtKB-KW"/>
</dbReference>
<comment type="caution">
    <text evidence="1">The sequence shown here is derived from an EMBL/GenBank/DDBJ whole genome shotgun (WGS) entry which is preliminary data.</text>
</comment>
<dbReference type="Gene3D" id="3.10.129.10">
    <property type="entry name" value="Hotdog Thioesterase"/>
    <property type="match status" value="1"/>
</dbReference>
<evidence type="ECO:0000313" key="1">
    <source>
        <dbReference type="EMBL" id="MBE1587225.1"/>
    </source>
</evidence>
<dbReference type="CDD" id="cd00586">
    <property type="entry name" value="4HBT"/>
    <property type="match status" value="1"/>
</dbReference>
<protein>
    <submittedName>
        <fullName evidence="1">Acyl-CoA thioester hydrolase</fullName>
        <ecNumber evidence="1">3.1.2.-</ecNumber>
    </submittedName>
</protein>
<dbReference type="Pfam" id="PF13279">
    <property type="entry name" value="4HBT_2"/>
    <property type="match status" value="1"/>
</dbReference>
<dbReference type="InterPro" id="IPR050563">
    <property type="entry name" value="4-hydroxybenzoyl-CoA_TE"/>
</dbReference>
<reference evidence="1 2" key="1">
    <citation type="submission" date="2020-10" db="EMBL/GenBank/DDBJ databases">
        <title>Sequencing the genomes of 1000 actinobacteria strains.</title>
        <authorList>
            <person name="Klenk H.-P."/>
        </authorList>
    </citation>
    <scope>NUCLEOTIDE SEQUENCE [LARGE SCALE GENOMIC DNA]</scope>
    <source>
        <strain evidence="1 2">DSM 43173</strain>
    </source>
</reference>
<dbReference type="EMBL" id="JADBEK010000001">
    <property type="protein sequence ID" value="MBE1587225.1"/>
    <property type="molecule type" value="Genomic_DNA"/>
</dbReference>
<keyword evidence="1" id="KW-0378">Hydrolase</keyword>
<evidence type="ECO:0000313" key="2">
    <source>
        <dbReference type="Proteomes" id="UP000633509"/>
    </source>
</evidence>
<name>A0ABR9M2W4_9ACTN</name>
<dbReference type="InterPro" id="IPR029069">
    <property type="entry name" value="HotDog_dom_sf"/>
</dbReference>
<sequence length="147" mass="16575">MTHSPVTEPFSVRLEVRVYEIDPQLHLNGGFYIQYADHARFACVRAAGVSVEDLLAGGLGPVNLESVIKYHRELRGGDEVDVTCEWEWSGGKTYRVRHLLRRADGTVAAEVSHVSGLLDLKARRLIADPEREWRRRATKPELLGLMP</sequence>
<gene>
    <name evidence="1" type="ORF">H4W80_005483</name>
</gene>
<accession>A0ABR9M2W4</accession>
<proteinExistence type="predicted"/>
<dbReference type="PANTHER" id="PTHR31793">
    <property type="entry name" value="4-HYDROXYBENZOYL-COA THIOESTERASE FAMILY MEMBER"/>
    <property type="match status" value="1"/>
</dbReference>
<dbReference type="PANTHER" id="PTHR31793:SF24">
    <property type="entry name" value="LONG-CHAIN ACYL-COA THIOESTERASE FADM"/>
    <property type="match status" value="1"/>
</dbReference>
<dbReference type="SUPFAM" id="SSF54637">
    <property type="entry name" value="Thioesterase/thiol ester dehydrase-isomerase"/>
    <property type="match status" value="1"/>
</dbReference>
<organism evidence="1 2">
    <name type="scientific">Nonomuraea angiospora</name>
    <dbReference type="NCBI Taxonomy" id="46172"/>
    <lineage>
        <taxon>Bacteria</taxon>
        <taxon>Bacillati</taxon>
        <taxon>Actinomycetota</taxon>
        <taxon>Actinomycetes</taxon>
        <taxon>Streptosporangiales</taxon>
        <taxon>Streptosporangiaceae</taxon>
        <taxon>Nonomuraea</taxon>
    </lineage>
</organism>
<dbReference type="Proteomes" id="UP000633509">
    <property type="component" value="Unassembled WGS sequence"/>
</dbReference>